<dbReference type="PANTHER" id="PTHR21666">
    <property type="entry name" value="PEPTIDASE-RELATED"/>
    <property type="match status" value="1"/>
</dbReference>
<protein>
    <submittedName>
        <fullName evidence="2">M23 family metallopeptidase</fullName>
    </submittedName>
</protein>
<dbReference type="SUPFAM" id="SSF51261">
    <property type="entry name" value="Duplicated hybrid motif"/>
    <property type="match status" value="1"/>
</dbReference>
<dbReference type="Proteomes" id="UP000275719">
    <property type="component" value="Unassembled WGS sequence"/>
</dbReference>
<dbReference type="InterPro" id="IPR016047">
    <property type="entry name" value="M23ase_b-sheet_dom"/>
</dbReference>
<evidence type="ECO:0000259" key="1">
    <source>
        <dbReference type="Pfam" id="PF01551"/>
    </source>
</evidence>
<dbReference type="RefSeq" id="WP_125016820.1">
    <property type="nucleotide sequence ID" value="NZ_RQVQ01000003.1"/>
</dbReference>
<dbReference type="AlphaFoldDB" id="A0A3P3WC80"/>
<organism evidence="2 3">
    <name type="scientific">Paenimyroides tangerinum</name>
    <dbReference type="NCBI Taxonomy" id="2488728"/>
    <lineage>
        <taxon>Bacteria</taxon>
        <taxon>Pseudomonadati</taxon>
        <taxon>Bacteroidota</taxon>
        <taxon>Flavobacteriia</taxon>
        <taxon>Flavobacteriales</taxon>
        <taxon>Flavobacteriaceae</taxon>
        <taxon>Paenimyroides</taxon>
    </lineage>
</organism>
<dbReference type="EMBL" id="RQVQ01000003">
    <property type="protein sequence ID" value="RRJ92781.1"/>
    <property type="molecule type" value="Genomic_DNA"/>
</dbReference>
<dbReference type="InterPro" id="IPR011055">
    <property type="entry name" value="Dup_hybrid_motif"/>
</dbReference>
<dbReference type="OrthoDB" id="9810477at2"/>
<dbReference type="PANTHER" id="PTHR21666:SF270">
    <property type="entry name" value="MUREIN HYDROLASE ACTIVATOR ENVC"/>
    <property type="match status" value="1"/>
</dbReference>
<evidence type="ECO:0000313" key="3">
    <source>
        <dbReference type="Proteomes" id="UP000275719"/>
    </source>
</evidence>
<sequence>MKNFIAAFILFSNLAFSQDYPQDYFGKPLGIDLNVTGSFGELRYNHFHSGVDFGSNRKIGDPIFAVADGEVVRIQINEKGYGKVIYIKHPNGFTSVYAHLNDYSGGIRDFVKANQYKEKKYALEMFPLKNELIVKKGDVIGYVGNTGSSGGAHLHYEIRDTQSEEIINPFLFGVGYLISDVEKPIINSLVVYPISTDAVANYENIPIILSLNKQSDGVYISEKVNAKGIIGFGVNTYDVMNNRYSKNGVYKLETFLNGSKTYEIIFDRFSFDETRKINLLIDYERLGLTKERVQKLFKSANFDLNLIKSAKNNGKIEVGEGESYNYKIVISDFHNNKTEINVPINFSKNQAQAITSPNQNLKKIDSKRDYILSENNGTVEWEALTFYDDCELDIVFSENEIKIHRDLIPLDKSMTVQFDISNSNLNPQKVFIGLVNGNSISHFYTWKKNNKLSIRTKSLGTYKIFEDLEIPLIKSVNFTEGNNLTMNDVLVFEIEDKLSGIKEINGYINEEWALFEYEYKDKKITHHLKDGIAKKGLNKVLISVTDQVGNNSIFETNFQMN</sequence>
<keyword evidence="3" id="KW-1185">Reference proteome</keyword>
<reference evidence="2 3" key="1">
    <citation type="submission" date="2018-11" db="EMBL/GenBank/DDBJ databases">
        <title>Flavobacterium sp. nov., YIM 102701-2 draft genome.</title>
        <authorList>
            <person name="Li G."/>
            <person name="Jiang Y."/>
        </authorList>
    </citation>
    <scope>NUCLEOTIDE SEQUENCE [LARGE SCALE GENOMIC DNA]</scope>
    <source>
        <strain evidence="2 3">YIM 102701-2</strain>
    </source>
</reference>
<dbReference type="CDD" id="cd12797">
    <property type="entry name" value="M23_peptidase"/>
    <property type="match status" value="1"/>
</dbReference>
<dbReference type="GO" id="GO:0004222">
    <property type="term" value="F:metalloendopeptidase activity"/>
    <property type="evidence" value="ECO:0007669"/>
    <property type="project" value="TreeGrafter"/>
</dbReference>
<feature type="domain" description="M23ase beta-sheet core" evidence="1">
    <location>
        <begin position="47"/>
        <end position="115"/>
    </location>
</feature>
<feature type="domain" description="M23ase beta-sheet core" evidence="1">
    <location>
        <begin position="125"/>
        <end position="162"/>
    </location>
</feature>
<dbReference type="InterPro" id="IPR050570">
    <property type="entry name" value="Cell_wall_metabolism_enzyme"/>
</dbReference>
<accession>A0A3P3WC80</accession>
<comment type="caution">
    <text evidence="2">The sequence shown here is derived from an EMBL/GenBank/DDBJ whole genome shotgun (WGS) entry which is preliminary data.</text>
</comment>
<name>A0A3P3WC80_9FLAO</name>
<dbReference type="Gene3D" id="2.70.70.10">
    <property type="entry name" value="Glucose Permease (Domain IIA)"/>
    <property type="match status" value="1"/>
</dbReference>
<proteinExistence type="predicted"/>
<evidence type="ECO:0000313" key="2">
    <source>
        <dbReference type="EMBL" id="RRJ92781.1"/>
    </source>
</evidence>
<dbReference type="Pfam" id="PF01551">
    <property type="entry name" value="Peptidase_M23"/>
    <property type="match status" value="2"/>
</dbReference>
<gene>
    <name evidence="2" type="ORF">EG240_01835</name>
</gene>